<protein>
    <submittedName>
        <fullName evidence="3">Heterokaryon incompatibility protein-domain-containing protein</fullName>
    </submittedName>
</protein>
<dbReference type="Pfam" id="PF06985">
    <property type="entry name" value="HET"/>
    <property type="match status" value="1"/>
</dbReference>
<evidence type="ECO:0000256" key="1">
    <source>
        <dbReference type="SAM" id="MobiDB-lite"/>
    </source>
</evidence>
<proteinExistence type="predicted"/>
<reference evidence="4" key="1">
    <citation type="submission" date="2019-04" db="EMBL/GenBank/DDBJ databases">
        <title>Friends and foes A comparative genomics studyof 23 Aspergillus species from section Flavi.</title>
        <authorList>
            <consortium name="DOE Joint Genome Institute"/>
            <person name="Kjaerbolling I."/>
            <person name="Vesth T."/>
            <person name="Frisvad J.C."/>
            <person name="Nybo J.L."/>
            <person name="Theobald S."/>
            <person name="Kildgaard S."/>
            <person name="Isbrandt T."/>
            <person name="Kuo A."/>
            <person name="Sato A."/>
            <person name="Lyhne E.K."/>
            <person name="Kogle M.E."/>
            <person name="Wiebenga A."/>
            <person name="Kun R.S."/>
            <person name="Lubbers R.J."/>
            <person name="Makela M.R."/>
            <person name="Barry K."/>
            <person name="Chovatia M."/>
            <person name="Clum A."/>
            <person name="Daum C."/>
            <person name="Haridas S."/>
            <person name="He G."/>
            <person name="LaButti K."/>
            <person name="Lipzen A."/>
            <person name="Mondo S."/>
            <person name="Riley R."/>
            <person name="Salamov A."/>
            <person name="Simmons B.A."/>
            <person name="Magnuson J.K."/>
            <person name="Henrissat B."/>
            <person name="Mortensen U.H."/>
            <person name="Larsen T.O."/>
            <person name="Devries R.P."/>
            <person name="Grigoriev I.V."/>
            <person name="Machida M."/>
            <person name="Baker S.E."/>
            <person name="Andersen M.R."/>
        </authorList>
    </citation>
    <scope>NUCLEOTIDE SEQUENCE [LARGE SCALE GENOMIC DNA]</scope>
    <source>
        <strain evidence="4">CBS 130015</strain>
    </source>
</reference>
<dbReference type="EMBL" id="ML738353">
    <property type="protein sequence ID" value="KAE8310439.1"/>
    <property type="molecule type" value="Genomic_DNA"/>
</dbReference>
<evidence type="ECO:0000259" key="2">
    <source>
        <dbReference type="Pfam" id="PF06985"/>
    </source>
</evidence>
<feature type="domain" description="Heterokaryon incompatibility" evidence="2">
    <location>
        <begin position="50"/>
        <end position="193"/>
    </location>
</feature>
<sequence length="446" mass="50102">MSSDLYKSLPLEPNATRMVRLLPDKETNAEIKCELFTYNLTEIAGRKHLYQALSYVWCGDQESSAEQRKEMKLHGYTVPITANLHAALVNLRDYQLERVLWIDAICINQDDLNEKSNQIPLMRTIYAQADRVIVWLGEAFEHGDKALETIRDLTEQSVMGGEGSDTELSKSDREACLKLLQRKWFRRIWVLQEVGVARSIEIMCGSVQINGYTFCEGLSELGIPRLIRPVVYLIRGAQFRPRNAPGLRGSLYIVISLSEQVVKAAVGNTEISGQRIVEVFLQYQDNLPITEEVVKVAAWNEGPCGDRIMEVLLKYRDSLPITEEVVKAVAANEGTHGAKIMKMLSKHQDNLPVTEDVVKAAAGNEGAFAHCIMRVLFEHQYDILINEEMVTAMEQRAGPDRYNIVMGMLFKHRATPWTANTAAGDVPTSDSNIWESAAPSNTNSKT</sequence>
<keyword evidence="4" id="KW-1185">Reference proteome</keyword>
<organism evidence="3 4">
    <name type="scientific">Aspergillus transmontanensis</name>
    <dbReference type="NCBI Taxonomy" id="1034304"/>
    <lineage>
        <taxon>Eukaryota</taxon>
        <taxon>Fungi</taxon>
        <taxon>Dikarya</taxon>
        <taxon>Ascomycota</taxon>
        <taxon>Pezizomycotina</taxon>
        <taxon>Eurotiomycetes</taxon>
        <taxon>Eurotiomycetidae</taxon>
        <taxon>Eurotiales</taxon>
        <taxon>Aspergillaceae</taxon>
        <taxon>Aspergillus</taxon>
        <taxon>Aspergillus subgen. Circumdati</taxon>
    </lineage>
</organism>
<dbReference type="Proteomes" id="UP000325433">
    <property type="component" value="Unassembled WGS sequence"/>
</dbReference>
<name>A0A5N6VR83_9EURO</name>
<accession>A0A5N6VR83</accession>
<dbReference type="PANTHER" id="PTHR24148">
    <property type="entry name" value="ANKYRIN REPEAT DOMAIN-CONTAINING PROTEIN 39 HOMOLOG-RELATED"/>
    <property type="match status" value="1"/>
</dbReference>
<evidence type="ECO:0000313" key="4">
    <source>
        <dbReference type="Proteomes" id="UP000325433"/>
    </source>
</evidence>
<feature type="compositionally biased region" description="Polar residues" evidence="1">
    <location>
        <begin position="428"/>
        <end position="446"/>
    </location>
</feature>
<dbReference type="InterPro" id="IPR055530">
    <property type="entry name" value="DUF7104"/>
</dbReference>
<gene>
    <name evidence="3" type="ORF">BDV41DRAFT_566510</name>
</gene>
<dbReference type="InterPro" id="IPR052895">
    <property type="entry name" value="HetReg/Transcr_Mod"/>
</dbReference>
<dbReference type="PANTHER" id="PTHR24148:SF78">
    <property type="entry name" value="HETEROKARYON INCOMPATIBILITY DOMAIN-CONTAINING PROTEIN"/>
    <property type="match status" value="1"/>
</dbReference>
<evidence type="ECO:0000313" key="3">
    <source>
        <dbReference type="EMBL" id="KAE8310439.1"/>
    </source>
</evidence>
<dbReference type="AlphaFoldDB" id="A0A5N6VR83"/>
<dbReference type="Pfam" id="PF23397">
    <property type="entry name" value="DUF7104"/>
    <property type="match status" value="4"/>
</dbReference>
<feature type="region of interest" description="Disordered" evidence="1">
    <location>
        <begin position="421"/>
        <end position="446"/>
    </location>
</feature>
<dbReference type="InterPro" id="IPR010730">
    <property type="entry name" value="HET"/>
</dbReference>